<feature type="transmembrane region" description="Helical" evidence="1">
    <location>
        <begin position="201"/>
        <end position="221"/>
    </location>
</feature>
<keyword evidence="2" id="KW-0732">Signal</keyword>
<proteinExistence type="predicted"/>
<evidence type="ECO:0000256" key="1">
    <source>
        <dbReference type="SAM" id="Phobius"/>
    </source>
</evidence>
<keyword evidence="4" id="KW-1185">Reference proteome</keyword>
<keyword evidence="1" id="KW-0812">Transmembrane</keyword>
<feature type="chain" id="PRO_5044788693" evidence="2">
    <location>
        <begin position="23"/>
        <end position="491"/>
    </location>
</feature>
<feature type="transmembrane region" description="Helical" evidence="1">
    <location>
        <begin position="233"/>
        <end position="250"/>
    </location>
</feature>
<sequence length="491" mass="55729">MAKVLFRSVLAPILLLLRCSSAVLNDPLSGLCINHNEPPKFPVRIVAAKLIFMVFDNEGHSAFNSFLRMEQYGNCIDVHLTYDLHEFNVTVACHGVTERAGLPTTGGPWESMSMALSNYSNGLFILNACTNVEGSATRRGSFMIQTKEQFDKSFSKEEGFDRVYFEYDEPCECSFRNEFVMSFDGGEVEEVEKIDDKWHDAFSICVIIVVPFVIALVLIACCTCPKLADMKPWTFFSLLISLSTSCTALLNHKNDPFCFLGPRARYPIRMRGKIVAMVPDNHGHSPFNWYEQMHRHGPCLDVFVDYRVNSLNFTVSCQSATSTVEPPPGFIWDMTNLIFDNTTSISNEFPGIFELYACNYFNKTHLKRGRILFQDVDNFDNQSLPKRSNLEHPGFGMVYFEYDQPCRCSFRNVYVYSSARRAVQREVERTSDLVNLALSWTLVVVISIGVLVCCLCHAVSSLKQQFQFVKKNKKCGMVSSELIAMKLTNNE</sequence>
<dbReference type="Proteomes" id="UP001562425">
    <property type="component" value="Unassembled WGS sequence"/>
</dbReference>
<reference evidence="3 4" key="1">
    <citation type="submission" date="2024-05" db="EMBL/GenBank/DDBJ databases">
        <title>Culex pipiens pipiens assembly and annotation.</title>
        <authorList>
            <person name="Alout H."/>
            <person name="Durand T."/>
        </authorList>
    </citation>
    <scope>NUCLEOTIDE SEQUENCE [LARGE SCALE GENOMIC DNA]</scope>
    <source>
        <strain evidence="3">HA-2024</strain>
        <tissue evidence="3">Whole body</tissue>
    </source>
</reference>
<comment type="caution">
    <text evidence="3">The sequence shown here is derived from an EMBL/GenBank/DDBJ whole genome shotgun (WGS) entry which is preliminary data.</text>
</comment>
<name>A0ABD1DGR8_CULPP</name>
<accession>A0ABD1DGR8</accession>
<feature type="signal peptide" evidence="2">
    <location>
        <begin position="1"/>
        <end position="22"/>
    </location>
</feature>
<evidence type="ECO:0000313" key="4">
    <source>
        <dbReference type="Proteomes" id="UP001562425"/>
    </source>
</evidence>
<evidence type="ECO:0000256" key="2">
    <source>
        <dbReference type="SAM" id="SignalP"/>
    </source>
</evidence>
<evidence type="ECO:0000313" key="3">
    <source>
        <dbReference type="EMBL" id="KAL1397604.1"/>
    </source>
</evidence>
<keyword evidence="1" id="KW-0472">Membrane</keyword>
<dbReference type="AlphaFoldDB" id="A0ABD1DGR8"/>
<dbReference type="EMBL" id="JBEHCU010006224">
    <property type="protein sequence ID" value="KAL1397604.1"/>
    <property type="molecule type" value="Genomic_DNA"/>
</dbReference>
<feature type="transmembrane region" description="Helical" evidence="1">
    <location>
        <begin position="437"/>
        <end position="462"/>
    </location>
</feature>
<keyword evidence="1" id="KW-1133">Transmembrane helix</keyword>
<gene>
    <name evidence="3" type="ORF">pipiens_009644</name>
</gene>
<protein>
    <submittedName>
        <fullName evidence="3">Uncharacterized protein</fullName>
    </submittedName>
</protein>
<organism evidence="3 4">
    <name type="scientific">Culex pipiens pipiens</name>
    <name type="common">Northern house mosquito</name>
    <dbReference type="NCBI Taxonomy" id="38569"/>
    <lineage>
        <taxon>Eukaryota</taxon>
        <taxon>Metazoa</taxon>
        <taxon>Ecdysozoa</taxon>
        <taxon>Arthropoda</taxon>
        <taxon>Hexapoda</taxon>
        <taxon>Insecta</taxon>
        <taxon>Pterygota</taxon>
        <taxon>Neoptera</taxon>
        <taxon>Endopterygota</taxon>
        <taxon>Diptera</taxon>
        <taxon>Nematocera</taxon>
        <taxon>Culicoidea</taxon>
        <taxon>Culicidae</taxon>
        <taxon>Culicinae</taxon>
        <taxon>Culicini</taxon>
        <taxon>Culex</taxon>
        <taxon>Culex</taxon>
    </lineage>
</organism>